<gene>
    <name evidence="1" type="ORF">ACFPRA_20365</name>
</gene>
<keyword evidence="2" id="KW-1185">Reference proteome</keyword>
<sequence>MAVHTSPNKNAIPDRFTYDYLGTQLHYMYRNYHMEAYPDKKLEQSDNIFSKIVLAAKALYQTKDEKHQRYLFKGKLMRELIRNQNYPRTAVQAVFHFIDYLLQLPETYTKQISEEIRPMIRKEAERMELYNKENASPTIMNAFDLELEKGIEQGIELEKK</sequence>
<proteinExistence type="predicted"/>
<organism evidence="1 2">
    <name type="scientific">Sporosarcina soli</name>
    <dbReference type="NCBI Taxonomy" id="334736"/>
    <lineage>
        <taxon>Bacteria</taxon>
        <taxon>Bacillati</taxon>
        <taxon>Bacillota</taxon>
        <taxon>Bacilli</taxon>
        <taxon>Bacillales</taxon>
        <taxon>Caryophanaceae</taxon>
        <taxon>Sporosarcina</taxon>
    </lineage>
</organism>
<protein>
    <submittedName>
        <fullName evidence="1">Uncharacterized protein</fullName>
    </submittedName>
</protein>
<reference evidence="2" key="1">
    <citation type="journal article" date="2019" name="Int. J. Syst. Evol. Microbiol.">
        <title>The Global Catalogue of Microorganisms (GCM) 10K type strain sequencing project: providing services to taxonomists for standard genome sequencing and annotation.</title>
        <authorList>
            <consortium name="The Broad Institute Genomics Platform"/>
            <consortium name="The Broad Institute Genome Sequencing Center for Infectious Disease"/>
            <person name="Wu L."/>
            <person name="Ma J."/>
        </authorList>
    </citation>
    <scope>NUCLEOTIDE SEQUENCE [LARGE SCALE GENOMIC DNA]</scope>
    <source>
        <strain evidence="2">CGMCC 4.1434</strain>
    </source>
</reference>
<evidence type="ECO:0000313" key="1">
    <source>
        <dbReference type="EMBL" id="MFC5591240.1"/>
    </source>
</evidence>
<accession>A0ABW0TQQ3</accession>
<evidence type="ECO:0000313" key="2">
    <source>
        <dbReference type="Proteomes" id="UP001596109"/>
    </source>
</evidence>
<dbReference type="EMBL" id="JBHSNO010000015">
    <property type="protein sequence ID" value="MFC5591240.1"/>
    <property type="molecule type" value="Genomic_DNA"/>
</dbReference>
<dbReference type="RefSeq" id="WP_381438777.1">
    <property type="nucleotide sequence ID" value="NZ_JBHSNO010000015.1"/>
</dbReference>
<comment type="caution">
    <text evidence="1">The sequence shown here is derived from an EMBL/GenBank/DDBJ whole genome shotgun (WGS) entry which is preliminary data.</text>
</comment>
<name>A0ABW0TQQ3_9BACL</name>
<dbReference type="Proteomes" id="UP001596109">
    <property type="component" value="Unassembled WGS sequence"/>
</dbReference>